<accession>A0A7X0VXN3</accession>
<name>A0A7X0VXN3_9BACL</name>
<evidence type="ECO:0000313" key="3">
    <source>
        <dbReference type="Proteomes" id="UP000564644"/>
    </source>
</evidence>
<dbReference type="EMBL" id="JACJVO010000031">
    <property type="protein sequence ID" value="MBB6733795.1"/>
    <property type="molecule type" value="Genomic_DNA"/>
</dbReference>
<sequence>MDKYVFLLLLFAFWALAEMRDWKKRGRRIKLARLALALTAVYLSLVFCLQPDLPGYGELLKWAYGPAARTVVQWFGASS</sequence>
<feature type="transmembrane region" description="Helical" evidence="1">
    <location>
        <begin position="29"/>
        <end position="49"/>
    </location>
</feature>
<evidence type="ECO:0000256" key="1">
    <source>
        <dbReference type="SAM" id="Phobius"/>
    </source>
</evidence>
<gene>
    <name evidence="2" type="ORF">H7C18_22995</name>
</gene>
<dbReference type="AlphaFoldDB" id="A0A7X0VXN3"/>
<keyword evidence="1" id="KW-0472">Membrane</keyword>
<protein>
    <submittedName>
        <fullName evidence="2">Uncharacterized protein</fullName>
    </submittedName>
</protein>
<evidence type="ECO:0000313" key="2">
    <source>
        <dbReference type="EMBL" id="MBB6733795.1"/>
    </source>
</evidence>
<keyword evidence="1" id="KW-1133">Transmembrane helix</keyword>
<organism evidence="2 3">
    <name type="scientific">Cohnella zeiphila</name>
    <dbReference type="NCBI Taxonomy" id="2761120"/>
    <lineage>
        <taxon>Bacteria</taxon>
        <taxon>Bacillati</taxon>
        <taxon>Bacillota</taxon>
        <taxon>Bacilli</taxon>
        <taxon>Bacillales</taxon>
        <taxon>Paenibacillaceae</taxon>
        <taxon>Cohnella</taxon>
    </lineage>
</organism>
<keyword evidence="3" id="KW-1185">Reference proteome</keyword>
<reference evidence="2 3" key="1">
    <citation type="submission" date="2020-08" db="EMBL/GenBank/DDBJ databases">
        <title>Cohnella phylogeny.</title>
        <authorList>
            <person name="Dunlap C."/>
        </authorList>
    </citation>
    <scope>NUCLEOTIDE SEQUENCE [LARGE SCALE GENOMIC DNA]</scope>
    <source>
        <strain evidence="2 3">CBP 2801</strain>
    </source>
</reference>
<keyword evidence="1" id="KW-0812">Transmembrane</keyword>
<dbReference type="Proteomes" id="UP000564644">
    <property type="component" value="Unassembled WGS sequence"/>
</dbReference>
<comment type="caution">
    <text evidence="2">The sequence shown here is derived from an EMBL/GenBank/DDBJ whole genome shotgun (WGS) entry which is preliminary data.</text>
</comment>
<proteinExistence type="predicted"/>
<dbReference type="RefSeq" id="WP_185131458.1">
    <property type="nucleotide sequence ID" value="NZ_JACJVO010000031.1"/>
</dbReference>